<protein>
    <submittedName>
        <fullName evidence="5">Glycosyltransferase family 2 protein</fullName>
    </submittedName>
</protein>
<dbReference type="InterPro" id="IPR001173">
    <property type="entry name" value="Glyco_trans_2-like"/>
</dbReference>
<proteinExistence type="inferred from homology"/>
<dbReference type="SUPFAM" id="SSF53448">
    <property type="entry name" value="Nucleotide-diphospho-sugar transferases"/>
    <property type="match status" value="1"/>
</dbReference>
<evidence type="ECO:0000313" key="6">
    <source>
        <dbReference type="Proteomes" id="UP000598633"/>
    </source>
</evidence>
<reference evidence="5 6" key="1">
    <citation type="submission" date="2020-08" db="EMBL/GenBank/DDBJ databases">
        <title>Acidobacteriota in marine sediments use diverse sulfur dissimilation pathways.</title>
        <authorList>
            <person name="Wasmund K."/>
        </authorList>
    </citation>
    <scope>NUCLEOTIDE SEQUENCE [LARGE SCALE GENOMIC DNA]</scope>
    <source>
        <strain evidence="5">MAG AM3-A</strain>
    </source>
</reference>
<dbReference type="EMBL" id="JACXWA010000106">
    <property type="protein sequence ID" value="MBD3870935.1"/>
    <property type="molecule type" value="Genomic_DNA"/>
</dbReference>
<dbReference type="AlphaFoldDB" id="A0A8J7C3J0"/>
<keyword evidence="2" id="KW-0328">Glycosyltransferase</keyword>
<keyword evidence="3" id="KW-0808">Transferase</keyword>
<evidence type="ECO:0000313" key="5">
    <source>
        <dbReference type="EMBL" id="MBD3870935.1"/>
    </source>
</evidence>
<accession>A0A8J7C3J0</accession>
<evidence type="ECO:0000256" key="2">
    <source>
        <dbReference type="ARBA" id="ARBA00022676"/>
    </source>
</evidence>
<name>A0A8J7C3J0_9BACT</name>
<gene>
    <name evidence="5" type="ORF">IFJ97_06195</name>
</gene>
<dbReference type="GO" id="GO:0016757">
    <property type="term" value="F:glycosyltransferase activity"/>
    <property type="evidence" value="ECO:0007669"/>
    <property type="project" value="UniProtKB-KW"/>
</dbReference>
<comment type="similarity">
    <text evidence="1">Belongs to the glycosyltransferase 2 family.</text>
</comment>
<dbReference type="PANTHER" id="PTHR43179">
    <property type="entry name" value="RHAMNOSYLTRANSFERASE WBBL"/>
    <property type="match status" value="1"/>
</dbReference>
<feature type="domain" description="Glycosyltransferase 2-like" evidence="4">
    <location>
        <begin position="6"/>
        <end position="116"/>
    </location>
</feature>
<dbReference type="Gene3D" id="3.90.550.10">
    <property type="entry name" value="Spore Coat Polysaccharide Biosynthesis Protein SpsA, Chain A"/>
    <property type="match status" value="1"/>
</dbReference>
<evidence type="ECO:0000256" key="1">
    <source>
        <dbReference type="ARBA" id="ARBA00006739"/>
    </source>
</evidence>
<evidence type="ECO:0000256" key="3">
    <source>
        <dbReference type="ARBA" id="ARBA00022679"/>
    </source>
</evidence>
<sequence>MNIGAVVVSHNSADDLPACLEALRGATGLERVVVVDNASRDQSRDLVQDFDDHRFSLVEEAVNSGFAGGCNRGFRELGSDFEYLAFLNPDVIVASDCLQRAVDTLARDQGLAGVAPMLMRSDGKRVDTVGQVLKPWTLEVSDRGYGEPLTAELKRTTDVLASCGALAVFRQQALASVADSHGPWAQNYFCFWEDLELGWRLINAGWRIQSCPDAVATHRRGAGAASGGGPLRWRRPPELEACILTNRWITLIRHLHPLDLVWHLPLLLVWDPSLVVAGAVRRPSLVGHLRRRWPMVMDEWRNRSRDRRRRLHELP</sequence>
<dbReference type="PANTHER" id="PTHR43179:SF12">
    <property type="entry name" value="GALACTOFURANOSYLTRANSFERASE GLFT2"/>
    <property type="match status" value="1"/>
</dbReference>
<evidence type="ECO:0000259" key="4">
    <source>
        <dbReference type="Pfam" id="PF00535"/>
    </source>
</evidence>
<dbReference type="CDD" id="cd04186">
    <property type="entry name" value="GT_2_like_c"/>
    <property type="match status" value="1"/>
</dbReference>
<dbReference type="Proteomes" id="UP000598633">
    <property type="component" value="Unassembled WGS sequence"/>
</dbReference>
<organism evidence="5 6">
    <name type="scientific">Candidatus Sulfomarinibacter kjeldsenii</name>
    <dbReference type="NCBI Taxonomy" id="2885994"/>
    <lineage>
        <taxon>Bacteria</taxon>
        <taxon>Pseudomonadati</taxon>
        <taxon>Acidobacteriota</taxon>
        <taxon>Thermoanaerobaculia</taxon>
        <taxon>Thermoanaerobaculales</taxon>
        <taxon>Candidatus Sulfomarinibacteraceae</taxon>
        <taxon>Candidatus Sulfomarinibacter</taxon>
    </lineage>
</organism>
<dbReference type="InterPro" id="IPR029044">
    <property type="entry name" value="Nucleotide-diphossugar_trans"/>
</dbReference>
<dbReference type="Pfam" id="PF00535">
    <property type="entry name" value="Glycos_transf_2"/>
    <property type="match status" value="1"/>
</dbReference>
<comment type="caution">
    <text evidence="5">The sequence shown here is derived from an EMBL/GenBank/DDBJ whole genome shotgun (WGS) entry which is preliminary data.</text>
</comment>